<dbReference type="InterPro" id="IPR017850">
    <property type="entry name" value="Alkaline_phosphatase_core_sf"/>
</dbReference>
<gene>
    <name evidence="6" type="ORF">GCM10022395_31330</name>
</gene>
<keyword evidence="2 4" id="KW-0479">Metal-binding</keyword>
<protein>
    <submittedName>
        <fullName evidence="6">Alkaline phosphatase family protein</fullName>
    </submittedName>
</protein>
<evidence type="ECO:0000256" key="1">
    <source>
        <dbReference type="ARBA" id="ARBA00022553"/>
    </source>
</evidence>
<organism evidence="6 7">
    <name type="scientific">Snuella lapsa</name>
    <dbReference type="NCBI Taxonomy" id="870481"/>
    <lineage>
        <taxon>Bacteria</taxon>
        <taxon>Pseudomonadati</taxon>
        <taxon>Bacteroidota</taxon>
        <taxon>Flavobacteriia</taxon>
        <taxon>Flavobacteriales</taxon>
        <taxon>Flavobacteriaceae</taxon>
        <taxon>Snuella</taxon>
    </lineage>
</organism>
<dbReference type="PANTHER" id="PTHR10151:SF120">
    <property type="entry name" value="BIS(5'-ADENOSYL)-TRIPHOSPHATASE"/>
    <property type="match status" value="1"/>
</dbReference>
<evidence type="ECO:0000313" key="6">
    <source>
        <dbReference type="EMBL" id="GAA3580584.1"/>
    </source>
</evidence>
<accession>A0ABP6YE22</accession>
<sequence length="547" mass="62197">MKHKILSTLLVITLTFFNQIVNAQQAKKPKLIVGIVIDQMRSEYLYRFQDNYTENGFKRLLREGFNVKNTHYNYVPTATGPGHTSVYTGTTPTNHGIVSNDWYSRALNRTMYCVEDSTKFLVDSDGIKTDLKFKSYFRSPKNIKTTTITDELKLFTKGRSKVIGISLKDRGAICPAGHLANAAYWYNSNNGHFITSSYYTEKLPNWLVDFNNAKKADSLLNLSWKPLLPIENYKNSNPDNDTFEKVFKGKENSTFPYNLKKLKSNNGGYGLLTEVPYGNTILTQLAKTIIKEEQLGKTNETDFITISYSSTDYVGHNFGIRSKELEDTYVRLDREIALLLDTLDKEVGKGNYTLFLTADHAGSDNPVFLESKRLPGKFYNSKQIKDSLNAYLSKEFGEANYIAYMDKTQAYISKTKTPKEEVIKKAISYLKNVEGVKEVFAPGLNEWNVKNSTIGYFIANSYNPEESGDIYYHMYSGWMEQRTYGTTHGTTYTSDTHVPLLWFGAKVPKGESVKQHSITQIAPTISMMLDIPLPNASDRNTIEELFE</sequence>
<dbReference type="NCBIfam" id="NF042991">
    <property type="entry name" value="alk_phos_PafA"/>
    <property type="match status" value="1"/>
</dbReference>
<reference evidence="7" key="1">
    <citation type="journal article" date="2019" name="Int. J. Syst. Evol. Microbiol.">
        <title>The Global Catalogue of Microorganisms (GCM) 10K type strain sequencing project: providing services to taxonomists for standard genome sequencing and annotation.</title>
        <authorList>
            <consortium name="The Broad Institute Genomics Platform"/>
            <consortium name="The Broad Institute Genome Sequencing Center for Infectious Disease"/>
            <person name="Wu L."/>
            <person name="Ma J."/>
        </authorList>
    </citation>
    <scope>NUCLEOTIDE SEQUENCE [LARGE SCALE GENOMIC DNA]</scope>
    <source>
        <strain evidence="7">JCM 17111</strain>
    </source>
</reference>
<keyword evidence="7" id="KW-1185">Reference proteome</keyword>
<dbReference type="Proteomes" id="UP001500954">
    <property type="component" value="Unassembled WGS sequence"/>
</dbReference>
<dbReference type="PANTHER" id="PTHR10151">
    <property type="entry name" value="ECTONUCLEOTIDE PYROPHOSPHATASE/PHOSPHODIESTERASE"/>
    <property type="match status" value="1"/>
</dbReference>
<keyword evidence="3 5" id="KW-0732">Signal</keyword>
<evidence type="ECO:0000313" key="7">
    <source>
        <dbReference type="Proteomes" id="UP001500954"/>
    </source>
</evidence>
<dbReference type="InterPro" id="IPR002591">
    <property type="entry name" value="Phosphodiest/P_Trfase"/>
</dbReference>
<proteinExistence type="predicted"/>
<dbReference type="InterPro" id="IPR026263">
    <property type="entry name" value="Alkaline_phosphatase_prok"/>
</dbReference>
<dbReference type="EMBL" id="BAABCY010000085">
    <property type="protein sequence ID" value="GAA3580584.1"/>
    <property type="molecule type" value="Genomic_DNA"/>
</dbReference>
<dbReference type="Gene3D" id="3.30.1360.150">
    <property type="match status" value="1"/>
</dbReference>
<feature type="signal peptide" evidence="5">
    <location>
        <begin position="1"/>
        <end position="23"/>
    </location>
</feature>
<dbReference type="PIRSF" id="PIRSF031924">
    <property type="entry name" value="Pi-irrepressible_AP"/>
    <property type="match status" value="1"/>
</dbReference>
<dbReference type="Pfam" id="PF01663">
    <property type="entry name" value="Phosphodiest"/>
    <property type="match status" value="1"/>
</dbReference>
<comment type="caution">
    <text evidence="6">The sequence shown here is derived from an EMBL/GenBank/DDBJ whole genome shotgun (WGS) entry which is preliminary data.</text>
</comment>
<evidence type="ECO:0000256" key="5">
    <source>
        <dbReference type="SAM" id="SignalP"/>
    </source>
</evidence>
<evidence type="ECO:0000256" key="3">
    <source>
        <dbReference type="ARBA" id="ARBA00022729"/>
    </source>
</evidence>
<name>A0ABP6YE22_9FLAO</name>
<dbReference type="SUPFAM" id="SSF53649">
    <property type="entry name" value="Alkaline phosphatase-like"/>
    <property type="match status" value="1"/>
</dbReference>
<feature type="chain" id="PRO_5046461407" evidence="5">
    <location>
        <begin position="24"/>
        <end position="547"/>
    </location>
</feature>
<evidence type="ECO:0000256" key="4">
    <source>
        <dbReference type="PIRNR" id="PIRNR031924"/>
    </source>
</evidence>
<dbReference type="CDD" id="cd16016">
    <property type="entry name" value="AP-SPAP"/>
    <property type="match status" value="1"/>
</dbReference>
<dbReference type="RefSeq" id="WP_345007356.1">
    <property type="nucleotide sequence ID" value="NZ_BAABCY010000085.1"/>
</dbReference>
<keyword evidence="1" id="KW-0597">Phosphoprotein</keyword>
<dbReference type="Gene3D" id="3.40.720.10">
    <property type="entry name" value="Alkaline Phosphatase, subunit A"/>
    <property type="match status" value="1"/>
</dbReference>
<evidence type="ECO:0000256" key="2">
    <source>
        <dbReference type="ARBA" id="ARBA00022723"/>
    </source>
</evidence>